<dbReference type="GO" id="GO:0031624">
    <property type="term" value="F:ubiquitin conjugating enzyme binding"/>
    <property type="evidence" value="ECO:0007669"/>
    <property type="project" value="TreeGrafter"/>
</dbReference>
<keyword evidence="2" id="KW-0175">Coiled coil</keyword>
<dbReference type="GO" id="GO:0032182">
    <property type="term" value="F:ubiquitin-like protein binding"/>
    <property type="evidence" value="ECO:0007669"/>
    <property type="project" value="TreeGrafter"/>
</dbReference>
<dbReference type="Gene3D" id="1.10.238.200">
    <property type="entry name" value="Cullin, PONY binding domain"/>
    <property type="match status" value="1"/>
</dbReference>
<feature type="coiled-coil region" evidence="2">
    <location>
        <begin position="341"/>
        <end position="368"/>
    </location>
</feature>
<keyword evidence="7" id="KW-1185">Reference proteome</keyword>
<evidence type="ECO:0000256" key="3">
    <source>
        <dbReference type="SAM" id="MobiDB-lite"/>
    </source>
</evidence>
<feature type="domain" description="DCUN1" evidence="5">
    <location>
        <begin position="60"/>
        <end position="255"/>
    </location>
</feature>
<evidence type="ECO:0000256" key="4">
    <source>
        <dbReference type="SAM" id="Phobius"/>
    </source>
</evidence>
<sequence>MNRRKKMKSSSMHYQSPLSSMSNKRKLSSRSGQNSSKRRVNNVDMSGRKKWGKYSSGSSIDEEAVTTMFEEIADKDDPLIANMEGICTLCEHLEIDPMTDVRILVLLHKMGPLSKPAQISKDEWIKGCKALRVDSIDKMKALLPSLELGFMERSEFRDFFKFCFKFNLEGTHKTLDKDLAMALIDMTVPERLPQDRIDSFKEFLTTTKETSYSRITLDQWMSFLDFSIECPDLSQYDEETSAWPVMIDDYVDFATSMKEAKIMNWEILNPQVNETLPIRIENPLSNLKNGSMTLSTNKTFVDPNATLSSDTSQESNALNLGPILGPCLLFVIILLYLWGERIEHQEEKERAQEASRNEENRRQFLKDHINVKVHKVLSPCIDDEEAQQHDRRT</sequence>
<evidence type="ECO:0000313" key="6">
    <source>
        <dbReference type="EMBL" id="GFH47567.1"/>
    </source>
</evidence>
<evidence type="ECO:0000256" key="1">
    <source>
        <dbReference type="RuleBase" id="RU410713"/>
    </source>
</evidence>
<evidence type="ECO:0000313" key="7">
    <source>
        <dbReference type="Proteomes" id="UP001054902"/>
    </source>
</evidence>
<keyword evidence="4" id="KW-0472">Membrane</keyword>
<dbReference type="Gene3D" id="1.10.238.10">
    <property type="entry name" value="EF-hand"/>
    <property type="match status" value="1"/>
</dbReference>
<reference evidence="6 7" key="1">
    <citation type="journal article" date="2021" name="Sci. Rep.">
        <title>The genome of the diatom Chaetoceros tenuissimus carries an ancient integrated fragment of an extant virus.</title>
        <authorList>
            <person name="Hongo Y."/>
            <person name="Kimura K."/>
            <person name="Takaki Y."/>
            <person name="Yoshida Y."/>
            <person name="Baba S."/>
            <person name="Kobayashi G."/>
            <person name="Nagasaki K."/>
            <person name="Hano T."/>
            <person name="Tomaru Y."/>
        </authorList>
    </citation>
    <scope>NUCLEOTIDE SEQUENCE [LARGE SCALE GENOMIC DNA]</scope>
    <source>
        <strain evidence="6 7">NIES-3715</strain>
    </source>
</reference>
<evidence type="ECO:0000259" key="5">
    <source>
        <dbReference type="PROSITE" id="PS51229"/>
    </source>
</evidence>
<keyword evidence="4" id="KW-0812">Transmembrane</keyword>
<gene>
    <name evidence="6" type="ORF">CTEN210_04042</name>
</gene>
<dbReference type="PROSITE" id="PS51229">
    <property type="entry name" value="DCUN1"/>
    <property type="match status" value="1"/>
</dbReference>
<dbReference type="Pfam" id="PF03556">
    <property type="entry name" value="Cullin_binding"/>
    <property type="match status" value="1"/>
</dbReference>
<dbReference type="InterPro" id="IPR042460">
    <property type="entry name" value="DCN1-like_PONY"/>
</dbReference>
<accession>A0AAD3H1X2</accession>
<feature type="compositionally biased region" description="Polar residues" evidence="3">
    <location>
        <begin position="9"/>
        <end position="22"/>
    </location>
</feature>
<evidence type="ECO:0000256" key="2">
    <source>
        <dbReference type="SAM" id="Coils"/>
    </source>
</evidence>
<organism evidence="6 7">
    <name type="scientific">Chaetoceros tenuissimus</name>
    <dbReference type="NCBI Taxonomy" id="426638"/>
    <lineage>
        <taxon>Eukaryota</taxon>
        <taxon>Sar</taxon>
        <taxon>Stramenopiles</taxon>
        <taxon>Ochrophyta</taxon>
        <taxon>Bacillariophyta</taxon>
        <taxon>Coscinodiscophyceae</taxon>
        <taxon>Chaetocerotophycidae</taxon>
        <taxon>Chaetocerotales</taxon>
        <taxon>Chaetocerotaceae</taxon>
        <taxon>Chaetoceros</taxon>
    </lineage>
</organism>
<name>A0AAD3H1X2_9STRA</name>
<protein>
    <recommendedName>
        <fullName evidence="1">Defective in cullin neddylation protein</fullName>
    </recommendedName>
</protein>
<comment type="function">
    <text evidence="1">Neddylation of cullins play an essential role in the regulation of SCF-type complexes activity.</text>
</comment>
<dbReference type="InterPro" id="IPR005176">
    <property type="entry name" value="PONY_dom"/>
</dbReference>
<dbReference type="PANTHER" id="PTHR12281">
    <property type="entry name" value="RP42 RELATED"/>
    <property type="match status" value="1"/>
</dbReference>
<dbReference type="Proteomes" id="UP001054902">
    <property type="component" value="Unassembled WGS sequence"/>
</dbReference>
<dbReference type="PANTHER" id="PTHR12281:SF31">
    <property type="entry name" value="DCN1-LIKE PROTEIN 3"/>
    <property type="match status" value="1"/>
</dbReference>
<dbReference type="GO" id="GO:0000151">
    <property type="term" value="C:ubiquitin ligase complex"/>
    <property type="evidence" value="ECO:0007669"/>
    <property type="project" value="TreeGrafter"/>
</dbReference>
<keyword evidence="4" id="KW-1133">Transmembrane helix</keyword>
<dbReference type="GO" id="GO:0045116">
    <property type="term" value="P:protein neddylation"/>
    <property type="evidence" value="ECO:0007669"/>
    <property type="project" value="TreeGrafter"/>
</dbReference>
<feature type="region of interest" description="Disordered" evidence="3">
    <location>
        <begin position="1"/>
        <end position="56"/>
    </location>
</feature>
<comment type="caution">
    <text evidence="6">The sequence shown here is derived from an EMBL/GenBank/DDBJ whole genome shotgun (WGS) entry which is preliminary data.</text>
</comment>
<dbReference type="AlphaFoldDB" id="A0AAD3H1X2"/>
<proteinExistence type="predicted"/>
<feature type="transmembrane region" description="Helical" evidence="4">
    <location>
        <begin position="317"/>
        <end position="338"/>
    </location>
</feature>
<dbReference type="GO" id="GO:0097602">
    <property type="term" value="F:cullin family protein binding"/>
    <property type="evidence" value="ECO:0007669"/>
    <property type="project" value="TreeGrafter"/>
</dbReference>
<dbReference type="EMBL" id="BLLK01000023">
    <property type="protein sequence ID" value="GFH47567.1"/>
    <property type="molecule type" value="Genomic_DNA"/>
</dbReference>
<dbReference type="InterPro" id="IPR014764">
    <property type="entry name" value="DCN-prot"/>
</dbReference>